<dbReference type="InParanoid" id="A0A2K3CXG9"/>
<dbReference type="Gramene" id="PNW72963">
    <property type="protein sequence ID" value="PNW72963"/>
    <property type="gene ID" value="CHLRE_14g613426v5"/>
</dbReference>
<organism evidence="1 2">
    <name type="scientific">Chlamydomonas reinhardtii</name>
    <name type="common">Chlamydomonas smithii</name>
    <dbReference type="NCBI Taxonomy" id="3055"/>
    <lineage>
        <taxon>Eukaryota</taxon>
        <taxon>Viridiplantae</taxon>
        <taxon>Chlorophyta</taxon>
        <taxon>core chlorophytes</taxon>
        <taxon>Chlorophyceae</taxon>
        <taxon>CS clade</taxon>
        <taxon>Chlamydomonadales</taxon>
        <taxon>Chlamydomonadaceae</taxon>
        <taxon>Chlamydomonas</taxon>
    </lineage>
</organism>
<gene>
    <name evidence="1" type="ORF">CHLRE_14g613426v5</name>
</gene>
<dbReference type="KEGG" id="cre:CHLRE_14g613426v5"/>
<dbReference type="Proteomes" id="UP000006906">
    <property type="component" value="Chromosome 14"/>
</dbReference>
<dbReference type="RefSeq" id="XP_042916713.1">
    <property type="nucleotide sequence ID" value="XM_043070040.1"/>
</dbReference>
<evidence type="ECO:0000313" key="2">
    <source>
        <dbReference type="Proteomes" id="UP000006906"/>
    </source>
</evidence>
<protein>
    <submittedName>
        <fullName evidence="1">Uncharacterized protein</fullName>
    </submittedName>
</protein>
<sequence length="77" mass="8083">MGTGPGASLLGLVRRELTGSDSGRTHMLMCVRNAGVRYERCMRLALVRGASRGAVGLHAALTGAALQLPAIGMKQQY</sequence>
<keyword evidence="2" id="KW-1185">Reference proteome</keyword>
<reference evidence="1 2" key="1">
    <citation type="journal article" date="2007" name="Science">
        <title>The Chlamydomonas genome reveals the evolution of key animal and plant functions.</title>
        <authorList>
            <person name="Merchant S.S."/>
            <person name="Prochnik S.E."/>
            <person name="Vallon O."/>
            <person name="Harris E.H."/>
            <person name="Karpowicz S.J."/>
            <person name="Witman G.B."/>
            <person name="Terry A."/>
            <person name="Salamov A."/>
            <person name="Fritz-Laylin L.K."/>
            <person name="Marechal-Drouard L."/>
            <person name="Marshall W.F."/>
            <person name="Qu L.H."/>
            <person name="Nelson D.R."/>
            <person name="Sanderfoot A.A."/>
            <person name="Spalding M.H."/>
            <person name="Kapitonov V.V."/>
            <person name="Ren Q."/>
            <person name="Ferris P."/>
            <person name="Lindquist E."/>
            <person name="Shapiro H."/>
            <person name="Lucas S.M."/>
            <person name="Grimwood J."/>
            <person name="Schmutz J."/>
            <person name="Cardol P."/>
            <person name="Cerutti H."/>
            <person name="Chanfreau G."/>
            <person name="Chen C.L."/>
            <person name="Cognat V."/>
            <person name="Croft M.T."/>
            <person name="Dent R."/>
            <person name="Dutcher S."/>
            <person name="Fernandez E."/>
            <person name="Fukuzawa H."/>
            <person name="Gonzalez-Ballester D."/>
            <person name="Gonzalez-Halphen D."/>
            <person name="Hallmann A."/>
            <person name="Hanikenne M."/>
            <person name="Hippler M."/>
            <person name="Inwood W."/>
            <person name="Jabbari K."/>
            <person name="Kalanon M."/>
            <person name="Kuras R."/>
            <person name="Lefebvre P.A."/>
            <person name="Lemaire S.D."/>
            <person name="Lobanov A.V."/>
            <person name="Lohr M."/>
            <person name="Manuell A."/>
            <person name="Meier I."/>
            <person name="Mets L."/>
            <person name="Mittag M."/>
            <person name="Mittelmeier T."/>
            <person name="Moroney J.V."/>
            <person name="Moseley J."/>
            <person name="Napoli C."/>
            <person name="Nedelcu A.M."/>
            <person name="Niyogi K."/>
            <person name="Novoselov S.V."/>
            <person name="Paulsen I.T."/>
            <person name="Pazour G."/>
            <person name="Purton S."/>
            <person name="Ral J.P."/>
            <person name="Riano-Pachon D.M."/>
            <person name="Riekhof W."/>
            <person name="Rymarquis L."/>
            <person name="Schroda M."/>
            <person name="Stern D."/>
            <person name="Umen J."/>
            <person name="Willows R."/>
            <person name="Wilson N."/>
            <person name="Zimmer S.L."/>
            <person name="Allmer J."/>
            <person name="Balk J."/>
            <person name="Bisova K."/>
            <person name="Chen C.J."/>
            <person name="Elias M."/>
            <person name="Gendler K."/>
            <person name="Hauser C."/>
            <person name="Lamb M.R."/>
            <person name="Ledford H."/>
            <person name="Long J.C."/>
            <person name="Minagawa J."/>
            <person name="Page M.D."/>
            <person name="Pan J."/>
            <person name="Pootakham W."/>
            <person name="Roje S."/>
            <person name="Rose A."/>
            <person name="Stahlberg E."/>
            <person name="Terauchi A.M."/>
            <person name="Yang P."/>
            <person name="Ball S."/>
            <person name="Bowler C."/>
            <person name="Dieckmann C.L."/>
            <person name="Gladyshev V.N."/>
            <person name="Green P."/>
            <person name="Jorgensen R."/>
            <person name="Mayfield S."/>
            <person name="Mueller-Roeber B."/>
            <person name="Rajamani S."/>
            <person name="Sayre R.T."/>
            <person name="Brokstein P."/>
            <person name="Dubchak I."/>
            <person name="Goodstein D."/>
            <person name="Hornick L."/>
            <person name="Huang Y.W."/>
            <person name="Jhaveri J."/>
            <person name="Luo Y."/>
            <person name="Martinez D."/>
            <person name="Ngau W.C."/>
            <person name="Otillar B."/>
            <person name="Poliakov A."/>
            <person name="Porter A."/>
            <person name="Szajkowski L."/>
            <person name="Werner G."/>
            <person name="Zhou K."/>
            <person name="Grigoriev I.V."/>
            <person name="Rokhsar D.S."/>
            <person name="Grossman A.R."/>
        </authorList>
    </citation>
    <scope>NUCLEOTIDE SEQUENCE [LARGE SCALE GENOMIC DNA]</scope>
    <source>
        <strain evidence="2">CC-503</strain>
    </source>
</reference>
<accession>A0A2K3CXG9</accession>
<dbReference type="GeneID" id="66056182"/>
<dbReference type="EMBL" id="CM008975">
    <property type="protein sequence ID" value="PNW72963.1"/>
    <property type="molecule type" value="Genomic_DNA"/>
</dbReference>
<proteinExistence type="predicted"/>
<evidence type="ECO:0000313" key="1">
    <source>
        <dbReference type="EMBL" id="PNW72963.1"/>
    </source>
</evidence>
<name>A0A2K3CXG9_CHLRE</name>
<dbReference type="AlphaFoldDB" id="A0A2K3CXG9"/>